<dbReference type="SUPFAM" id="SSF56784">
    <property type="entry name" value="HAD-like"/>
    <property type="match status" value="1"/>
</dbReference>
<sequence length="623" mass="64947">MSAIVDEVAAQCLLPDGPSSTLFDELPQFDDELAPGEELADSLRAQPSAAESADEAPGPSGNSLPATPAERPTTFSPAALPLPASSSPGRPTLVLDLDGTLISSEELNSANSAYIYNPPAGSRTPDYEAMGRRVWLRPGVKEFLAAVRPHFEIVLFTAATQNWAAAAIEQLDPSAYLFDVMLHRDHTISDLVWDYVKDLSRLGRDLARVVIVDDNPLMFMYQPDNALHIGAYEPACAGGPDNVLERVADVLISKVAVASDVREVLGPMASAKSCITNTLTATSAALAPSAEAAPLLAGCDAAVSSAAEPMDANASSSDGAATAVAVATVGQASAPLEWSEMSEEEGSEDEEANEEALDLQRKKGAVHMDEHEEGPAFEWDDAESDGAEAYDEHGAVATHTMGVEVSFRCSRHLSSWQEQPTCAAEESEAQAADGGSSDDDEGQAGEAEQEEEHGSEDFGALMDDAIAEYDSDAYDGEHDDELDFPAESAAVAAVAAATVSCAAVSERQETRGCSNGSSGLLDLHGDDITSGCQEADAQLPSGMVFLTDLHPALQAASGAGPDAAASGAPAHAEVASRRACKRSREVAWEAATGEEQAEPSACRVRCGDTAPQDAAAVHCASRS</sequence>
<organism evidence="3 4">
    <name type="scientific">Chlamydomonas incerta</name>
    <dbReference type="NCBI Taxonomy" id="51695"/>
    <lineage>
        <taxon>Eukaryota</taxon>
        <taxon>Viridiplantae</taxon>
        <taxon>Chlorophyta</taxon>
        <taxon>core chlorophytes</taxon>
        <taxon>Chlorophyceae</taxon>
        <taxon>CS clade</taxon>
        <taxon>Chlamydomonadales</taxon>
        <taxon>Chlamydomonadaceae</taxon>
        <taxon>Chlamydomonas</taxon>
    </lineage>
</organism>
<dbReference type="CDD" id="cd07521">
    <property type="entry name" value="HAD_FCP1-like"/>
    <property type="match status" value="1"/>
</dbReference>
<accession>A0A835T948</accession>
<dbReference type="Proteomes" id="UP000650467">
    <property type="component" value="Unassembled WGS sequence"/>
</dbReference>
<feature type="domain" description="FCP1 homology" evidence="2">
    <location>
        <begin position="86"/>
        <end position="254"/>
    </location>
</feature>
<dbReference type="InterPro" id="IPR004274">
    <property type="entry name" value="FCP1_dom"/>
</dbReference>
<dbReference type="Gene3D" id="3.40.50.1000">
    <property type="entry name" value="HAD superfamily/HAD-like"/>
    <property type="match status" value="1"/>
</dbReference>
<keyword evidence="4" id="KW-1185">Reference proteome</keyword>
<feature type="region of interest" description="Disordered" evidence="1">
    <location>
        <begin position="334"/>
        <end position="377"/>
    </location>
</feature>
<proteinExistence type="predicted"/>
<reference evidence="3" key="1">
    <citation type="journal article" date="2020" name="bioRxiv">
        <title>Comparative genomics of Chlamydomonas.</title>
        <authorList>
            <person name="Craig R.J."/>
            <person name="Hasan A.R."/>
            <person name="Ness R.W."/>
            <person name="Keightley P.D."/>
        </authorList>
    </citation>
    <scope>NUCLEOTIDE SEQUENCE</scope>
    <source>
        <strain evidence="3">SAG 7.73</strain>
    </source>
</reference>
<protein>
    <recommendedName>
        <fullName evidence="2">FCP1 homology domain-containing protein</fullName>
    </recommendedName>
</protein>
<dbReference type="SMART" id="SM00577">
    <property type="entry name" value="CPDc"/>
    <property type="match status" value="1"/>
</dbReference>
<dbReference type="Pfam" id="PF03031">
    <property type="entry name" value="NIF"/>
    <property type="match status" value="1"/>
</dbReference>
<feature type="compositionally biased region" description="Acidic residues" evidence="1">
    <location>
        <begin position="436"/>
        <end position="454"/>
    </location>
</feature>
<name>A0A835T948_CHLIN</name>
<feature type="region of interest" description="Disordered" evidence="1">
    <location>
        <begin position="15"/>
        <end position="89"/>
    </location>
</feature>
<comment type="caution">
    <text evidence="3">The sequence shown here is derived from an EMBL/GenBank/DDBJ whole genome shotgun (WGS) entry which is preliminary data.</text>
</comment>
<dbReference type="EMBL" id="JAEHOC010000006">
    <property type="protein sequence ID" value="KAG2440948.1"/>
    <property type="molecule type" value="Genomic_DNA"/>
</dbReference>
<feature type="region of interest" description="Disordered" evidence="1">
    <location>
        <begin position="419"/>
        <end position="457"/>
    </location>
</feature>
<dbReference type="PROSITE" id="PS50969">
    <property type="entry name" value="FCP1"/>
    <property type="match status" value="1"/>
</dbReference>
<feature type="compositionally biased region" description="Acidic residues" evidence="1">
    <location>
        <begin position="340"/>
        <end position="357"/>
    </location>
</feature>
<evidence type="ECO:0000259" key="2">
    <source>
        <dbReference type="PROSITE" id="PS50969"/>
    </source>
</evidence>
<dbReference type="InterPro" id="IPR050365">
    <property type="entry name" value="TIM50"/>
</dbReference>
<feature type="compositionally biased region" description="Basic and acidic residues" evidence="1">
    <location>
        <begin position="358"/>
        <end position="374"/>
    </location>
</feature>
<dbReference type="AlphaFoldDB" id="A0A835T948"/>
<evidence type="ECO:0000313" key="4">
    <source>
        <dbReference type="Proteomes" id="UP000650467"/>
    </source>
</evidence>
<dbReference type="InterPro" id="IPR036412">
    <property type="entry name" value="HAD-like_sf"/>
</dbReference>
<gene>
    <name evidence="3" type="ORF">HXX76_003801</name>
</gene>
<evidence type="ECO:0000256" key="1">
    <source>
        <dbReference type="SAM" id="MobiDB-lite"/>
    </source>
</evidence>
<dbReference type="InterPro" id="IPR023214">
    <property type="entry name" value="HAD_sf"/>
</dbReference>
<feature type="compositionally biased region" description="Low complexity" evidence="1">
    <location>
        <begin position="76"/>
        <end position="88"/>
    </location>
</feature>
<feature type="compositionally biased region" description="Acidic residues" evidence="1">
    <location>
        <begin position="27"/>
        <end position="40"/>
    </location>
</feature>
<dbReference type="OrthoDB" id="277011at2759"/>
<dbReference type="PANTHER" id="PTHR12210">
    <property type="entry name" value="DULLARD PROTEIN PHOSPHATASE"/>
    <property type="match status" value="1"/>
</dbReference>
<evidence type="ECO:0000313" key="3">
    <source>
        <dbReference type="EMBL" id="KAG2440948.1"/>
    </source>
</evidence>